<name>A0A4U8VX22_9NOCA</name>
<accession>A0A4U8VX22</accession>
<dbReference type="AlphaFoldDB" id="A0A4U8VX22"/>
<keyword evidence="1" id="KW-0812">Transmembrane</keyword>
<gene>
    <name evidence="2" type="ORF">NCTC10797_00724</name>
</gene>
<evidence type="ECO:0000256" key="1">
    <source>
        <dbReference type="SAM" id="Phobius"/>
    </source>
</evidence>
<keyword evidence="1" id="KW-0472">Membrane</keyword>
<reference evidence="2 3" key="1">
    <citation type="submission" date="2019-02" db="EMBL/GenBank/DDBJ databases">
        <authorList>
            <consortium name="Pathogen Informatics"/>
        </authorList>
    </citation>
    <scope>NUCLEOTIDE SEQUENCE [LARGE SCALE GENOMIC DNA]</scope>
    <source>
        <strain evidence="2 3">3012STDY6756504</strain>
    </source>
</reference>
<protein>
    <submittedName>
        <fullName evidence="2">Uncharacterized protein</fullName>
    </submittedName>
</protein>
<dbReference type="Proteomes" id="UP000290439">
    <property type="component" value="Chromosome"/>
</dbReference>
<proteinExistence type="predicted"/>
<dbReference type="EMBL" id="LR215973">
    <property type="protein sequence ID" value="VFA96969.1"/>
    <property type="molecule type" value="Genomic_DNA"/>
</dbReference>
<sequence>MIGLLLGGYLGLLSAPLSPFVALAFMPGWFPALLIAAYAAHERATRYVRVRPIRSDAQVVVLIAHPAFADAFENLSTT</sequence>
<evidence type="ECO:0000313" key="3">
    <source>
        <dbReference type="Proteomes" id="UP000290439"/>
    </source>
</evidence>
<keyword evidence="1" id="KW-1133">Transmembrane helix</keyword>
<evidence type="ECO:0000313" key="2">
    <source>
        <dbReference type="EMBL" id="VFA96969.1"/>
    </source>
</evidence>
<organism evidence="2 3">
    <name type="scientific">Nocardia cyriacigeorgica</name>
    <dbReference type="NCBI Taxonomy" id="135487"/>
    <lineage>
        <taxon>Bacteria</taxon>
        <taxon>Bacillati</taxon>
        <taxon>Actinomycetota</taxon>
        <taxon>Actinomycetes</taxon>
        <taxon>Mycobacteriales</taxon>
        <taxon>Nocardiaceae</taxon>
        <taxon>Nocardia</taxon>
    </lineage>
</organism>
<feature type="transmembrane region" description="Helical" evidence="1">
    <location>
        <begin position="20"/>
        <end position="41"/>
    </location>
</feature>